<feature type="coiled-coil region" evidence="10">
    <location>
        <begin position="319"/>
        <end position="349"/>
    </location>
</feature>
<reference evidence="12" key="1">
    <citation type="submission" date="2020-10" db="EMBL/GenBank/DDBJ databases">
        <authorList>
            <person name="Gilroy R."/>
        </authorList>
    </citation>
    <scope>NUCLEOTIDE SEQUENCE</scope>
    <source>
        <strain evidence="12">ChiHjej13B12-12457</strain>
    </source>
</reference>
<evidence type="ECO:0000256" key="10">
    <source>
        <dbReference type="SAM" id="Coils"/>
    </source>
</evidence>
<dbReference type="CDD" id="cd03241">
    <property type="entry name" value="ABC_RecN"/>
    <property type="match status" value="1"/>
</dbReference>
<evidence type="ECO:0000256" key="9">
    <source>
        <dbReference type="PIRNR" id="PIRNR003128"/>
    </source>
</evidence>
<dbReference type="NCBIfam" id="TIGR00634">
    <property type="entry name" value="recN"/>
    <property type="match status" value="1"/>
</dbReference>
<dbReference type="InterPro" id="IPR027417">
    <property type="entry name" value="P-loop_NTPase"/>
</dbReference>
<accession>A0A9D1J732</accession>
<evidence type="ECO:0000256" key="6">
    <source>
        <dbReference type="ARBA" id="ARBA00022840"/>
    </source>
</evidence>
<keyword evidence="6" id="KW-0067">ATP-binding</keyword>
<evidence type="ECO:0000256" key="4">
    <source>
        <dbReference type="ARBA" id="ARBA00022741"/>
    </source>
</evidence>
<dbReference type="GO" id="GO:0006281">
    <property type="term" value="P:DNA repair"/>
    <property type="evidence" value="ECO:0007669"/>
    <property type="project" value="UniProtKB-KW"/>
</dbReference>
<sequence length="542" mass="59914">MLTRLSISNYALISSLDITFPDGLIIITGETGAGKSILLGALSLILGKRADSSVFSDTSRNCVVEAEFHDRRTGEEYILRRVITPAGRSRSFLNDEPVSLTDLAAISSRIIDIHEQHQHLLLTDPDFRLGVIDHFAGTAPLLEEYRRVYGEYESKDSEIRSLEDSIAEAERDSEYRQFQLGRLQEARLVSGEQEALESEQKALAHAEDIRSGLESAYSSLNPEELSVAQLLKDAAARLSKYSSYDSRLQPLADRLDSCRIEVSDIEREIEDISSGITVSPERLEAVEERMSLIYSLQRKYGCDSVDALIALRDSLAASLSGTEEQQERLAELKKELEVLGRRRRELADRLSEQRRGACDALSSELQEDIRSLEMPHAVFRAVVTPTEKLTLSGGDRLDFMFSANGPASLRDISKVASGGELSRVMLSLKGLLARYTSLPTMIFDEIDTGVSGRIADKMGDMIGRMGERMQIFAITHLPQIASKKGTHYLVYKEFGTDGTAATGIRRLDGEERVAEVARMLSGSELTSAAVENARELLAKAGN</sequence>
<organism evidence="12 13">
    <name type="scientific">Candidatus Coprenecus avistercoris</name>
    <dbReference type="NCBI Taxonomy" id="2840730"/>
    <lineage>
        <taxon>Bacteria</taxon>
        <taxon>Pseudomonadati</taxon>
        <taxon>Bacteroidota</taxon>
        <taxon>Bacteroidia</taxon>
        <taxon>Bacteroidales</taxon>
        <taxon>Rikenellaceae</taxon>
        <taxon>Rikenellaceae incertae sedis</taxon>
        <taxon>Candidatus Coprenecus</taxon>
    </lineage>
</organism>
<evidence type="ECO:0000256" key="3">
    <source>
        <dbReference type="ARBA" id="ARBA00021315"/>
    </source>
</evidence>
<dbReference type="EMBL" id="DVHI01000082">
    <property type="protein sequence ID" value="HIR63188.1"/>
    <property type="molecule type" value="Genomic_DNA"/>
</dbReference>
<evidence type="ECO:0000313" key="12">
    <source>
        <dbReference type="EMBL" id="HIR63188.1"/>
    </source>
</evidence>
<dbReference type="PANTHER" id="PTHR11059">
    <property type="entry name" value="DNA REPAIR PROTEIN RECN"/>
    <property type="match status" value="1"/>
</dbReference>
<dbReference type="GO" id="GO:0009432">
    <property type="term" value="P:SOS response"/>
    <property type="evidence" value="ECO:0007669"/>
    <property type="project" value="TreeGrafter"/>
</dbReference>
<protein>
    <recommendedName>
        <fullName evidence="3 9">DNA repair protein RecN</fullName>
    </recommendedName>
    <alternativeName>
        <fullName evidence="8 9">Recombination protein N</fullName>
    </alternativeName>
</protein>
<comment type="caution">
    <text evidence="12">The sequence shown here is derived from an EMBL/GenBank/DDBJ whole genome shotgun (WGS) entry which is preliminary data.</text>
</comment>
<dbReference type="Proteomes" id="UP000886744">
    <property type="component" value="Unassembled WGS sequence"/>
</dbReference>
<dbReference type="PIRSF" id="PIRSF003128">
    <property type="entry name" value="RecN"/>
    <property type="match status" value="1"/>
</dbReference>
<dbReference type="InterPro" id="IPR003395">
    <property type="entry name" value="RecF/RecN/SMC_N"/>
</dbReference>
<dbReference type="GO" id="GO:0006310">
    <property type="term" value="P:DNA recombination"/>
    <property type="evidence" value="ECO:0007669"/>
    <property type="project" value="InterPro"/>
</dbReference>
<dbReference type="InterPro" id="IPR025662">
    <property type="entry name" value="Sigma_54_int_dom_ATP-bd_1"/>
</dbReference>
<dbReference type="GO" id="GO:0043590">
    <property type="term" value="C:bacterial nucleoid"/>
    <property type="evidence" value="ECO:0007669"/>
    <property type="project" value="TreeGrafter"/>
</dbReference>
<comment type="similarity">
    <text evidence="2 9">Belongs to the RecN family.</text>
</comment>
<keyword evidence="7 9" id="KW-0234">DNA repair</keyword>
<evidence type="ECO:0000313" key="13">
    <source>
        <dbReference type="Proteomes" id="UP000886744"/>
    </source>
</evidence>
<dbReference type="SUPFAM" id="SSF52540">
    <property type="entry name" value="P-loop containing nucleoside triphosphate hydrolases"/>
    <property type="match status" value="1"/>
</dbReference>
<dbReference type="Gene3D" id="3.40.50.300">
    <property type="entry name" value="P-loop containing nucleotide triphosphate hydrolases"/>
    <property type="match status" value="2"/>
</dbReference>
<comment type="function">
    <text evidence="1 9">May be involved in recombinational repair of damaged DNA.</text>
</comment>
<dbReference type="AlphaFoldDB" id="A0A9D1J732"/>
<keyword evidence="4" id="KW-0547">Nucleotide-binding</keyword>
<dbReference type="Pfam" id="PF02463">
    <property type="entry name" value="SMC_N"/>
    <property type="match status" value="1"/>
</dbReference>
<evidence type="ECO:0000256" key="1">
    <source>
        <dbReference type="ARBA" id="ARBA00003618"/>
    </source>
</evidence>
<name>A0A9D1J732_9BACT</name>
<dbReference type="PANTHER" id="PTHR11059:SF0">
    <property type="entry name" value="DNA REPAIR PROTEIN RECN"/>
    <property type="match status" value="1"/>
</dbReference>
<feature type="domain" description="RecF/RecN/SMC N-terminal" evidence="11">
    <location>
        <begin position="2"/>
        <end position="492"/>
    </location>
</feature>
<evidence type="ECO:0000259" key="11">
    <source>
        <dbReference type="Pfam" id="PF02463"/>
    </source>
</evidence>
<keyword evidence="5 9" id="KW-0227">DNA damage</keyword>
<evidence type="ECO:0000256" key="5">
    <source>
        <dbReference type="ARBA" id="ARBA00022763"/>
    </source>
</evidence>
<proteinExistence type="inferred from homology"/>
<evidence type="ECO:0000256" key="2">
    <source>
        <dbReference type="ARBA" id="ARBA00009441"/>
    </source>
</evidence>
<gene>
    <name evidence="12" type="primary">recN</name>
    <name evidence="12" type="ORF">IAC94_06680</name>
</gene>
<evidence type="ECO:0000256" key="8">
    <source>
        <dbReference type="ARBA" id="ARBA00033408"/>
    </source>
</evidence>
<dbReference type="PROSITE" id="PS00675">
    <property type="entry name" value="SIGMA54_INTERACT_1"/>
    <property type="match status" value="1"/>
</dbReference>
<dbReference type="GO" id="GO:0005524">
    <property type="term" value="F:ATP binding"/>
    <property type="evidence" value="ECO:0007669"/>
    <property type="project" value="UniProtKB-KW"/>
</dbReference>
<reference evidence="12" key="2">
    <citation type="journal article" date="2021" name="PeerJ">
        <title>Extensive microbial diversity within the chicken gut microbiome revealed by metagenomics and culture.</title>
        <authorList>
            <person name="Gilroy R."/>
            <person name="Ravi A."/>
            <person name="Getino M."/>
            <person name="Pursley I."/>
            <person name="Horton D.L."/>
            <person name="Alikhan N.F."/>
            <person name="Baker D."/>
            <person name="Gharbi K."/>
            <person name="Hall N."/>
            <person name="Watson M."/>
            <person name="Adriaenssens E.M."/>
            <person name="Foster-Nyarko E."/>
            <person name="Jarju S."/>
            <person name="Secka A."/>
            <person name="Antonio M."/>
            <person name="Oren A."/>
            <person name="Chaudhuri R.R."/>
            <person name="La Ragione R."/>
            <person name="Hildebrand F."/>
            <person name="Pallen M.J."/>
        </authorList>
    </citation>
    <scope>NUCLEOTIDE SEQUENCE</scope>
    <source>
        <strain evidence="12">ChiHjej13B12-12457</strain>
    </source>
</reference>
<evidence type="ECO:0000256" key="7">
    <source>
        <dbReference type="ARBA" id="ARBA00023204"/>
    </source>
</evidence>
<keyword evidence="10" id="KW-0175">Coiled coil</keyword>
<dbReference type="InterPro" id="IPR004604">
    <property type="entry name" value="DNA_recomb/repair_RecN"/>
</dbReference>